<comment type="domain">
    <text evidence="8">Has a modular structure: an endo-beta-1,4-glucanase catalytic module at the N-terminus, a linker rich in serines and threonines, and a C-terminal carbohydrate-binding module (CBM).</text>
</comment>
<dbReference type="PANTHER" id="PTHR33353">
    <property type="entry name" value="PUTATIVE (AFU_ORTHOLOGUE AFUA_1G12560)-RELATED"/>
    <property type="match status" value="1"/>
</dbReference>
<dbReference type="InterPro" id="IPR049892">
    <property type="entry name" value="AA9"/>
</dbReference>
<keyword evidence="9" id="KW-0732">Signal</keyword>
<evidence type="ECO:0000313" key="12">
    <source>
        <dbReference type="Proteomes" id="UP000308652"/>
    </source>
</evidence>
<dbReference type="EMBL" id="ML213648">
    <property type="protein sequence ID" value="TFK33469.1"/>
    <property type="molecule type" value="Genomic_DNA"/>
</dbReference>
<dbReference type="Proteomes" id="UP000308652">
    <property type="component" value="Unassembled WGS sequence"/>
</dbReference>
<dbReference type="GO" id="GO:0030245">
    <property type="term" value="P:cellulose catabolic process"/>
    <property type="evidence" value="ECO:0007669"/>
    <property type="project" value="UniProtKB-UniRule"/>
</dbReference>
<keyword evidence="3 8" id="KW-0136">Cellulose degradation</keyword>
<feature type="chain" id="PRO_5022736438" description="AA9 family lytic polysaccharide monooxygenase" evidence="9">
    <location>
        <begin position="19"/>
        <end position="324"/>
    </location>
</feature>
<comment type="function">
    <text evidence="8">Lytic polysaccharide monooxygenase (LMPO) that depolymerizes crystalline and amorphous polysaccharides via the oxidation of scissile alpha- or beta-(1-4)-glycosidic bonds, yielding C1 and/or C4 oxidation products. Catalysis by LPMOs requires the reduction of the active-site copper from Cu(II) to Cu(I) by a reducing agent and H(2)O(2) or O(2) as a cosubstrate.</text>
</comment>
<evidence type="ECO:0000256" key="9">
    <source>
        <dbReference type="SAM" id="SignalP"/>
    </source>
</evidence>
<keyword evidence="11" id="KW-0378">Hydrolase</keyword>
<name>A0A5C3LJV0_9AGAR</name>
<evidence type="ECO:0000313" key="11">
    <source>
        <dbReference type="EMBL" id="TFK33469.1"/>
    </source>
</evidence>
<reference evidence="11 12" key="1">
    <citation type="journal article" date="2019" name="Nat. Ecol. Evol.">
        <title>Megaphylogeny resolves global patterns of mushroom evolution.</title>
        <authorList>
            <person name="Varga T."/>
            <person name="Krizsan K."/>
            <person name="Foldi C."/>
            <person name="Dima B."/>
            <person name="Sanchez-Garcia M."/>
            <person name="Sanchez-Ramirez S."/>
            <person name="Szollosi G.J."/>
            <person name="Szarkandi J.G."/>
            <person name="Papp V."/>
            <person name="Albert L."/>
            <person name="Andreopoulos W."/>
            <person name="Angelini C."/>
            <person name="Antonin V."/>
            <person name="Barry K.W."/>
            <person name="Bougher N.L."/>
            <person name="Buchanan P."/>
            <person name="Buyck B."/>
            <person name="Bense V."/>
            <person name="Catcheside P."/>
            <person name="Chovatia M."/>
            <person name="Cooper J."/>
            <person name="Damon W."/>
            <person name="Desjardin D."/>
            <person name="Finy P."/>
            <person name="Geml J."/>
            <person name="Haridas S."/>
            <person name="Hughes K."/>
            <person name="Justo A."/>
            <person name="Karasinski D."/>
            <person name="Kautmanova I."/>
            <person name="Kiss B."/>
            <person name="Kocsube S."/>
            <person name="Kotiranta H."/>
            <person name="LaButti K.M."/>
            <person name="Lechner B.E."/>
            <person name="Liimatainen K."/>
            <person name="Lipzen A."/>
            <person name="Lukacs Z."/>
            <person name="Mihaltcheva S."/>
            <person name="Morgado L.N."/>
            <person name="Niskanen T."/>
            <person name="Noordeloos M.E."/>
            <person name="Ohm R.A."/>
            <person name="Ortiz-Santana B."/>
            <person name="Ovrebo C."/>
            <person name="Racz N."/>
            <person name="Riley R."/>
            <person name="Savchenko A."/>
            <person name="Shiryaev A."/>
            <person name="Soop K."/>
            <person name="Spirin V."/>
            <person name="Szebenyi C."/>
            <person name="Tomsovsky M."/>
            <person name="Tulloss R.E."/>
            <person name="Uehling J."/>
            <person name="Grigoriev I.V."/>
            <person name="Vagvolgyi C."/>
            <person name="Papp T."/>
            <person name="Martin F.M."/>
            <person name="Miettinen O."/>
            <person name="Hibbett D.S."/>
            <person name="Nagy L.G."/>
        </authorList>
    </citation>
    <scope>NUCLEOTIDE SEQUENCE [LARGE SCALE GENOMIC DNA]</scope>
    <source>
        <strain evidence="11 12">CBS 166.37</strain>
    </source>
</reference>
<dbReference type="GO" id="GO:0005576">
    <property type="term" value="C:extracellular region"/>
    <property type="evidence" value="ECO:0007669"/>
    <property type="project" value="UniProtKB-SubCell"/>
</dbReference>
<dbReference type="PANTHER" id="PTHR33353:SF17">
    <property type="entry name" value="ENDO-BETA-1,4-GLUCANASE D"/>
    <property type="match status" value="1"/>
</dbReference>
<organism evidence="11 12">
    <name type="scientific">Crucibulum laeve</name>
    <dbReference type="NCBI Taxonomy" id="68775"/>
    <lineage>
        <taxon>Eukaryota</taxon>
        <taxon>Fungi</taxon>
        <taxon>Dikarya</taxon>
        <taxon>Basidiomycota</taxon>
        <taxon>Agaricomycotina</taxon>
        <taxon>Agaricomycetes</taxon>
        <taxon>Agaricomycetidae</taxon>
        <taxon>Agaricales</taxon>
        <taxon>Agaricineae</taxon>
        <taxon>Nidulariaceae</taxon>
        <taxon>Crucibulum</taxon>
    </lineage>
</organism>
<feature type="domain" description="Auxiliary Activity family 9 catalytic" evidence="10">
    <location>
        <begin position="19"/>
        <end position="221"/>
    </location>
</feature>
<evidence type="ECO:0000256" key="6">
    <source>
        <dbReference type="ARBA" id="ARBA00023326"/>
    </source>
</evidence>
<dbReference type="AlphaFoldDB" id="A0A5C3LJV0"/>
<comment type="subcellular location">
    <subcellularLocation>
        <location evidence="1 8">Secreted</location>
    </subcellularLocation>
</comment>
<keyword evidence="4 8" id="KW-1015">Disulfide bond</keyword>
<accession>A0A5C3LJV0</accession>
<comment type="similarity">
    <text evidence="7">Belongs to the polysaccharide monooxygenase AA9 family.</text>
</comment>
<keyword evidence="2 8" id="KW-0964">Secreted</keyword>
<dbReference type="GO" id="GO:0008810">
    <property type="term" value="F:cellulase activity"/>
    <property type="evidence" value="ECO:0007669"/>
    <property type="project" value="UniProtKB-UniRule"/>
</dbReference>
<dbReference type="STRING" id="68775.A0A5C3LJV0"/>
<keyword evidence="12" id="KW-1185">Reference proteome</keyword>
<dbReference type="GO" id="GO:0030248">
    <property type="term" value="F:cellulose binding"/>
    <property type="evidence" value="ECO:0007669"/>
    <property type="project" value="UniProtKB-UniRule"/>
</dbReference>
<keyword evidence="6 8" id="KW-0624">Polysaccharide degradation</keyword>
<comment type="catalytic activity">
    <reaction evidence="8">
        <text>[(1-&gt;4)-beta-D-glucosyl]n+m + reduced acceptor + O2 = 4-dehydro-beta-D-glucosyl-[(1-&gt;4)-beta-D-glucosyl]n-1 + [(1-&gt;4)-beta-D-glucosyl]m + acceptor + H2O.</text>
        <dbReference type="EC" id="1.14.99.56"/>
    </reaction>
</comment>
<keyword evidence="5 8" id="KW-0119">Carbohydrate metabolism</keyword>
<dbReference type="Pfam" id="PF03443">
    <property type="entry name" value="AA9"/>
    <property type="match status" value="1"/>
</dbReference>
<proteinExistence type="inferred from homology"/>
<evidence type="ECO:0000256" key="5">
    <source>
        <dbReference type="ARBA" id="ARBA00023277"/>
    </source>
</evidence>
<dbReference type="CDD" id="cd21175">
    <property type="entry name" value="LPMO_AA9"/>
    <property type="match status" value="1"/>
</dbReference>
<dbReference type="OrthoDB" id="2525337at2759"/>
<sequence>MQLTTFLALAVAASTAVAHSTVYGVWVNGVDQGDGRNQYIRSPPSNSPVKDLKSSAIQCNVNNRAVPKTISVKAGDTLTFEWHHDNRDDDIIDPTHKGPVLVYMAPTDINSWTKLYQDGFSDSWAVDRLIAAHGQHSIIVPDVPAGDYLMRAEIVALHEGDTLFTQNAARGAQFYPSCVQIKVVTSGSQTLPGGAVFLGAYTDSTPGVLFNLYGGPSPSTYIPPGPAVWSGAHGGSIGRVGIPGQGAIGTPVPAVATTVVPSTTKAATTSSATTPNTGAVALYGQCGGVSSFFICLAFWGLNEFEIYRPALPDPPPAPRVLATT</sequence>
<dbReference type="Gene3D" id="2.70.50.70">
    <property type="match status" value="1"/>
</dbReference>
<feature type="signal peptide" evidence="9">
    <location>
        <begin position="1"/>
        <end position="18"/>
    </location>
</feature>
<evidence type="ECO:0000259" key="10">
    <source>
        <dbReference type="Pfam" id="PF03443"/>
    </source>
</evidence>
<evidence type="ECO:0000256" key="4">
    <source>
        <dbReference type="ARBA" id="ARBA00023157"/>
    </source>
</evidence>
<protein>
    <recommendedName>
        <fullName evidence="8">AA9 family lytic polysaccharide monooxygenase</fullName>
        <ecNumber evidence="8">1.14.99.56</ecNumber>
    </recommendedName>
    <alternativeName>
        <fullName evidence="8">Endo-beta-1,4-glucanase</fullName>
    </alternativeName>
    <alternativeName>
        <fullName evidence="8">Glycosyl hydrolase 61 family protein</fullName>
    </alternativeName>
</protein>
<evidence type="ECO:0000256" key="1">
    <source>
        <dbReference type="ARBA" id="ARBA00004613"/>
    </source>
</evidence>
<dbReference type="InterPro" id="IPR005103">
    <property type="entry name" value="AA9_LPMO"/>
</dbReference>
<evidence type="ECO:0000256" key="3">
    <source>
        <dbReference type="ARBA" id="ARBA00023001"/>
    </source>
</evidence>
<evidence type="ECO:0000256" key="8">
    <source>
        <dbReference type="RuleBase" id="RU368122"/>
    </source>
</evidence>
<evidence type="ECO:0000256" key="2">
    <source>
        <dbReference type="ARBA" id="ARBA00022525"/>
    </source>
</evidence>
<gene>
    <name evidence="11" type="ORF">BDQ12DRAFT_657990</name>
</gene>
<dbReference type="EC" id="1.14.99.56" evidence="8"/>
<evidence type="ECO:0000256" key="7">
    <source>
        <dbReference type="ARBA" id="ARBA00044502"/>
    </source>
</evidence>